<keyword evidence="2" id="KW-1185">Reference proteome</keyword>
<accession>A0A0F4NQA5</accession>
<name>A0A0F4NQA5_9VIBR</name>
<organism evidence="1 2">
    <name type="scientific">Vibrio galatheae</name>
    <dbReference type="NCBI Taxonomy" id="579748"/>
    <lineage>
        <taxon>Bacteria</taxon>
        <taxon>Pseudomonadati</taxon>
        <taxon>Pseudomonadota</taxon>
        <taxon>Gammaproteobacteria</taxon>
        <taxon>Vibrionales</taxon>
        <taxon>Vibrionaceae</taxon>
        <taxon>Vibrio</taxon>
    </lineage>
</organism>
<protein>
    <submittedName>
        <fullName evidence="1">Uncharacterized protein</fullName>
    </submittedName>
</protein>
<proteinExistence type="predicted"/>
<dbReference type="RefSeq" id="WP_045953762.1">
    <property type="nucleotide sequence ID" value="NZ_JXXV01000003.1"/>
</dbReference>
<dbReference type="STRING" id="579748.TW81_00445"/>
<dbReference type="OrthoDB" id="5814101at2"/>
<evidence type="ECO:0000313" key="1">
    <source>
        <dbReference type="EMBL" id="KJY85340.1"/>
    </source>
</evidence>
<sequence length="140" mass="15928">MSSTREKGAVTLLVTSALLIAALILSLASFKAVFYQIKRAQNEFKVREAHWHSEAGIECAYAYVYAFPDQLAVLSSANTWLADECKPKLKLESLYIEALANQDYVIHANSSNYQLNRRFSYREVNGLKQLSWVRGGWYVE</sequence>
<evidence type="ECO:0000313" key="2">
    <source>
        <dbReference type="Proteomes" id="UP000033673"/>
    </source>
</evidence>
<dbReference type="EMBL" id="JXXV01000003">
    <property type="protein sequence ID" value="KJY85340.1"/>
    <property type="molecule type" value="Genomic_DNA"/>
</dbReference>
<dbReference type="PATRIC" id="fig|579748.3.peg.91"/>
<dbReference type="AlphaFoldDB" id="A0A0F4NQA5"/>
<dbReference type="Proteomes" id="UP000033673">
    <property type="component" value="Unassembled WGS sequence"/>
</dbReference>
<gene>
    <name evidence="1" type="ORF">TW81_00445</name>
</gene>
<comment type="caution">
    <text evidence="1">The sequence shown here is derived from an EMBL/GenBank/DDBJ whole genome shotgun (WGS) entry which is preliminary data.</text>
</comment>
<reference evidence="1 2" key="1">
    <citation type="journal article" date="2015" name="BMC Genomics">
        <title>Genome mining reveals unlocked bioactive potential of marine Gram-negative bacteria.</title>
        <authorList>
            <person name="Machado H."/>
            <person name="Sonnenschein E.C."/>
            <person name="Melchiorsen J."/>
            <person name="Gram L."/>
        </authorList>
    </citation>
    <scope>NUCLEOTIDE SEQUENCE [LARGE SCALE GENOMIC DNA]</scope>
    <source>
        <strain evidence="1 2">S2757</strain>
    </source>
</reference>